<feature type="transmembrane region" description="Helical" evidence="1">
    <location>
        <begin position="54"/>
        <end position="73"/>
    </location>
</feature>
<evidence type="ECO:0000313" key="2">
    <source>
        <dbReference type="EMBL" id="KAF6435774.1"/>
    </source>
</evidence>
<keyword evidence="1" id="KW-0812">Transmembrane</keyword>
<gene>
    <name evidence="2" type="ORF">HJG63_012502</name>
</gene>
<dbReference type="EMBL" id="JACASE010000009">
    <property type="protein sequence ID" value="KAF6435774.1"/>
    <property type="molecule type" value="Genomic_DNA"/>
</dbReference>
<proteinExistence type="predicted"/>
<protein>
    <submittedName>
        <fullName evidence="2">Uncharacterized protein</fullName>
    </submittedName>
</protein>
<dbReference type="Proteomes" id="UP000593571">
    <property type="component" value="Unassembled WGS sequence"/>
</dbReference>
<comment type="caution">
    <text evidence="2">The sequence shown here is derived from an EMBL/GenBank/DDBJ whole genome shotgun (WGS) entry which is preliminary data.</text>
</comment>
<sequence length="129" mass="15018">MFLRFIYIMVCVSTLFPFLLNDILLHLNTTICLAIRSLITFGLFPFFLDSVNSTAMNIYLHAFFLSTCFYFLGHISNSGIIWSCGNSMIYYLKNSQIIFHKGWVNLHFHQQCTRVSISLQPHICYFPSL</sequence>
<reference evidence="2 3" key="1">
    <citation type="journal article" date="2020" name="Nature">
        <title>Six reference-quality genomes reveal evolution of bat adaptations.</title>
        <authorList>
            <person name="Jebb D."/>
            <person name="Huang Z."/>
            <person name="Pippel M."/>
            <person name="Hughes G.M."/>
            <person name="Lavrichenko K."/>
            <person name="Devanna P."/>
            <person name="Winkler S."/>
            <person name="Jermiin L.S."/>
            <person name="Skirmuntt E.C."/>
            <person name="Katzourakis A."/>
            <person name="Burkitt-Gray L."/>
            <person name="Ray D.A."/>
            <person name="Sullivan K.A.M."/>
            <person name="Roscito J.G."/>
            <person name="Kirilenko B.M."/>
            <person name="Davalos L.M."/>
            <person name="Corthals A.P."/>
            <person name="Power M.L."/>
            <person name="Jones G."/>
            <person name="Ransome R.D."/>
            <person name="Dechmann D.K.N."/>
            <person name="Locatelli A.G."/>
            <person name="Puechmaille S.J."/>
            <person name="Fedrigo O."/>
            <person name="Jarvis E.D."/>
            <person name="Hiller M."/>
            <person name="Vernes S.C."/>
            <person name="Myers E.W."/>
            <person name="Teeling E.C."/>
        </authorList>
    </citation>
    <scope>NUCLEOTIDE SEQUENCE [LARGE SCALE GENOMIC DNA]</scope>
    <source>
        <strain evidence="2">MRouAeg1</strain>
        <tissue evidence="2">Muscle</tissue>
    </source>
</reference>
<keyword evidence="1" id="KW-1133">Transmembrane helix</keyword>
<keyword evidence="3" id="KW-1185">Reference proteome</keyword>
<evidence type="ECO:0000313" key="3">
    <source>
        <dbReference type="Proteomes" id="UP000593571"/>
    </source>
</evidence>
<dbReference type="AlphaFoldDB" id="A0A7J8EJZ7"/>
<keyword evidence="1" id="KW-0472">Membrane</keyword>
<name>A0A7J8EJZ7_ROUAE</name>
<feature type="transmembrane region" description="Helical" evidence="1">
    <location>
        <begin position="6"/>
        <end position="24"/>
    </location>
</feature>
<accession>A0A7J8EJZ7</accession>
<evidence type="ECO:0000256" key="1">
    <source>
        <dbReference type="SAM" id="Phobius"/>
    </source>
</evidence>
<feature type="transmembrane region" description="Helical" evidence="1">
    <location>
        <begin position="31"/>
        <end position="48"/>
    </location>
</feature>
<organism evidence="2 3">
    <name type="scientific">Rousettus aegyptiacus</name>
    <name type="common">Egyptian fruit bat</name>
    <name type="synonym">Pteropus aegyptiacus</name>
    <dbReference type="NCBI Taxonomy" id="9407"/>
    <lineage>
        <taxon>Eukaryota</taxon>
        <taxon>Metazoa</taxon>
        <taxon>Chordata</taxon>
        <taxon>Craniata</taxon>
        <taxon>Vertebrata</taxon>
        <taxon>Euteleostomi</taxon>
        <taxon>Mammalia</taxon>
        <taxon>Eutheria</taxon>
        <taxon>Laurasiatheria</taxon>
        <taxon>Chiroptera</taxon>
        <taxon>Yinpterochiroptera</taxon>
        <taxon>Pteropodoidea</taxon>
        <taxon>Pteropodidae</taxon>
        <taxon>Rousettinae</taxon>
        <taxon>Rousettus</taxon>
    </lineage>
</organism>